<evidence type="ECO:0000256" key="1">
    <source>
        <dbReference type="SAM" id="MobiDB-lite"/>
    </source>
</evidence>
<dbReference type="AlphaFoldDB" id="A0A9Q1EES3"/>
<proteinExistence type="predicted"/>
<accession>A0A9Q1EES3</accession>
<sequence length="70" mass="7650">MQMKKTCRTRSLNPASSLPRHFEGYEKEGGDLASKTTALNSPDQRRLLDVVSLSAAEKRIAAAQGHPGRL</sequence>
<keyword evidence="3" id="KW-1185">Reference proteome</keyword>
<evidence type="ECO:0000313" key="2">
    <source>
        <dbReference type="EMBL" id="KAJ8337458.1"/>
    </source>
</evidence>
<dbReference type="EMBL" id="JAINUF010000018">
    <property type="protein sequence ID" value="KAJ8337458.1"/>
    <property type="molecule type" value="Genomic_DNA"/>
</dbReference>
<reference evidence="2" key="1">
    <citation type="journal article" date="2023" name="Science">
        <title>Genome structures resolve the early diversification of teleost fishes.</title>
        <authorList>
            <person name="Parey E."/>
            <person name="Louis A."/>
            <person name="Montfort J."/>
            <person name="Bouchez O."/>
            <person name="Roques C."/>
            <person name="Iampietro C."/>
            <person name="Lluch J."/>
            <person name="Castinel A."/>
            <person name="Donnadieu C."/>
            <person name="Desvignes T."/>
            <person name="Floi Bucao C."/>
            <person name="Jouanno E."/>
            <person name="Wen M."/>
            <person name="Mejri S."/>
            <person name="Dirks R."/>
            <person name="Jansen H."/>
            <person name="Henkel C."/>
            <person name="Chen W.J."/>
            <person name="Zahm M."/>
            <person name="Cabau C."/>
            <person name="Klopp C."/>
            <person name="Thompson A.W."/>
            <person name="Robinson-Rechavi M."/>
            <person name="Braasch I."/>
            <person name="Lecointre G."/>
            <person name="Bobe J."/>
            <person name="Postlethwait J.H."/>
            <person name="Berthelot C."/>
            <person name="Roest Crollius H."/>
            <person name="Guiguen Y."/>
        </authorList>
    </citation>
    <scope>NUCLEOTIDE SEQUENCE</scope>
    <source>
        <strain evidence="2">WJC10195</strain>
    </source>
</reference>
<protein>
    <submittedName>
        <fullName evidence="2">Uncharacterized protein</fullName>
    </submittedName>
</protein>
<organism evidence="2 3">
    <name type="scientific">Synaphobranchus kaupii</name>
    <name type="common">Kaup's arrowtooth eel</name>
    <dbReference type="NCBI Taxonomy" id="118154"/>
    <lineage>
        <taxon>Eukaryota</taxon>
        <taxon>Metazoa</taxon>
        <taxon>Chordata</taxon>
        <taxon>Craniata</taxon>
        <taxon>Vertebrata</taxon>
        <taxon>Euteleostomi</taxon>
        <taxon>Actinopterygii</taxon>
        <taxon>Neopterygii</taxon>
        <taxon>Teleostei</taxon>
        <taxon>Anguilliformes</taxon>
        <taxon>Synaphobranchidae</taxon>
        <taxon>Synaphobranchus</taxon>
    </lineage>
</organism>
<gene>
    <name evidence="2" type="ORF">SKAU_G00364240</name>
</gene>
<dbReference type="Proteomes" id="UP001152622">
    <property type="component" value="Chromosome 18"/>
</dbReference>
<comment type="caution">
    <text evidence="2">The sequence shown here is derived from an EMBL/GenBank/DDBJ whole genome shotgun (WGS) entry which is preliminary data.</text>
</comment>
<feature type="region of interest" description="Disordered" evidence="1">
    <location>
        <begin position="1"/>
        <end position="38"/>
    </location>
</feature>
<evidence type="ECO:0000313" key="3">
    <source>
        <dbReference type="Proteomes" id="UP001152622"/>
    </source>
</evidence>
<feature type="compositionally biased region" description="Basic and acidic residues" evidence="1">
    <location>
        <begin position="20"/>
        <end position="30"/>
    </location>
</feature>
<name>A0A9Q1EES3_SYNKA</name>